<dbReference type="SMR" id="A0A0M4EAG9"/>
<dbReference type="AlphaFoldDB" id="A0A0M4EAG9"/>
<dbReference type="EMBL" id="CP012525">
    <property type="protein sequence ID" value="ALC44254.1"/>
    <property type="molecule type" value="Genomic_DNA"/>
</dbReference>
<gene>
    <name evidence="7" type="ORF">Dbus_chr3Lg1420</name>
</gene>
<evidence type="ECO:0000256" key="2">
    <source>
        <dbReference type="ARBA" id="ARBA00010701"/>
    </source>
</evidence>
<protein>
    <submittedName>
        <fullName evidence="7">CG10116</fullName>
    </submittedName>
</protein>
<evidence type="ECO:0000259" key="6">
    <source>
        <dbReference type="Pfam" id="PF00151"/>
    </source>
</evidence>
<sequence length="286" mass="31539">MWNSKVMWSCLLLAALTIELTAAAAGPSFLLYTRRNWDEAQRVEPEVEYLMRSSFYAAEPIVLLLPQWQGNATAERELALIETLLQREACNVFAVQLEAATSEVQIVAAVRDLLLLLRQQFEVPLQRQQLIGYAEGAHLAAAAAAQVQQALHEQVARITALDPSQENVELQHKLSSQDAQFVEVIHTSNSSEQLGDADFYPNGGELQPGCTTAVCAQQRALELAIEMWSPGNEFIIANCGALQSMSASNCRWSTQRMGVTAKQGIYFLETHSSAPFGRGAYHIAFL</sequence>
<feature type="signal peptide" evidence="5">
    <location>
        <begin position="1"/>
        <end position="23"/>
    </location>
</feature>
<dbReference type="SUPFAM" id="SSF53474">
    <property type="entry name" value="alpha/beta-Hydrolases"/>
    <property type="match status" value="1"/>
</dbReference>
<evidence type="ECO:0000256" key="3">
    <source>
        <dbReference type="ARBA" id="ARBA00022525"/>
    </source>
</evidence>
<accession>A0A0M4EAG9</accession>
<organism evidence="7 8">
    <name type="scientific">Drosophila busckii</name>
    <name type="common">Fruit fly</name>
    <dbReference type="NCBI Taxonomy" id="30019"/>
    <lineage>
        <taxon>Eukaryota</taxon>
        <taxon>Metazoa</taxon>
        <taxon>Ecdysozoa</taxon>
        <taxon>Arthropoda</taxon>
        <taxon>Hexapoda</taxon>
        <taxon>Insecta</taxon>
        <taxon>Pterygota</taxon>
        <taxon>Neoptera</taxon>
        <taxon>Endopterygota</taxon>
        <taxon>Diptera</taxon>
        <taxon>Brachycera</taxon>
        <taxon>Muscomorpha</taxon>
        <taxon>Ephydroidea</taxon>
        <taxon>Drosophilidae</taxon>
        <taxon>Drosophila</taxon>
    </lineage>
</organism>
<dbReference type="GO" id="GO:0016298">
    <property type="term" value="F:lipase activity"/>
    <property type="evidence" value="ECO:0007669"/>
    <property type="project" value="InterPro"/>
</dbReference>
<proteinExistence type="inferred from homology"/>
<evidence type="ECO:0000256" key="4">
    <source>
        <dbReference type="RuleBase" id="RU004262"/>
    </source>
</evidence>
<dbReference type="GO" id="GO:0017171">
    <property type="term" value="F:serine hydrolase activity"/>
    <property type="evidence" value="ECO:0007669"/>
    <property type="project" value="TreeGrafter"/>
</dbReference>
<dbReference type="STRING" id="30019.A0A0M4EAG9"/>
<keyword evidence="8" id="KW-1185">Reference proteome</keyword>
<dbReference type="GO" id="GO:0005615">
    <property type="term" value="C:extracellular space"/>
    <property type="evidence" value="ECO:0007669"/>
    <property type="project" value="TreeGrafter"/>
</dbReference>
<dbReference type="Gene3D" id="3.40.50.1820">
    <property type="entry name" value="alpha/beta hydrolase"/>
    <property type="match status" value="1"/>
</dbReference>
<dbReference type="PANTHER" id="PTHR11610">
    <property type="entry name" value="LIPASE"/>
    <property type="match status" value="1"/>
</dbReference>
<dbReference type="OrthoDB" id="199913at2759"/>
<dbReference type="InterPro" id="IPR000734">
    <property type="entry name" value="TAG_lipase"/>
</dbReference>
<comment type="similarity">
    <text evidence="2 4">Belongs to the AB hydrolase superfamily. Lipase family.</text>
</comment>
<feature type="domain" description="Lipase" evidence="6">
    <location>
        <begin position="27"/>
        <end position="243"/>
    </location>
</feature>
<dbReference type="InterPro" id="IPR029058">
    <property type="entry name" value="AB_hydrolase_fold"/>
</dbReference>
<comment type="subcellular location">
    <subcellularLocation>
        <location evidence="1">Secreted</location>
    </subcellularLocation>
</comment>
<dbReference type="InterPro" id="IPR013818">
    <property type="entry name" value="Lipase"/>
</dbReference>
<feature type="chain" id="PRO_5005793001" evidence="5">
    <location>
        <begin position="24"/>
        <end position="286"/>
    </location>
</feature>
<name>A0A0M4EAG9_DROBS</name>
<dbReference type="OMA" id="CRWSTHK"/>
<evidence type="ECO:0000313" key="7">
    <source>
        <dbReference type="EMBL" id="ALC44254.1"/>
    </source>
</evidence>
<reference evidence="7 8" key="1">
    <citation type="submission" date="2015-08" db="EMBL/GenBank/DDBJ databases">
        <title>Ancestral chromatin configuration constrains chromatin evolution on differentiating sex chromosomes in Drosophila.</title>
        <authorList>
            <person name="Zhou Q."/>
            <person name="Bachtrog D."/>
        </authorList>
    </citation>
    <scope>NUCLEOTIDE SEQUENCE [LARGE SCALE GENOMIC DNA]</scope>
    <source>
        <tissue evidence="7">Whole larvae</tissue>
    </source>
</reference>
<keyword evidence="3" id="KW-0964">Secreted</keyword>
<dbReference type="GO" id="GO:0016042">
    <property type="term" value="P:lipid catabolic process"/>
    <property type="evidence" value="ECO:0007669"/>
    <property type="project" value="TreeGrafter"/>
</dbReference>
<dbReference type="PANTHER" id="PTHR11610:SF173">
    <property type="entry name" value="LIPASE DOMAIN-CONTAINING PROTEIN-RELATED"/>
    <property type="match status" value="1"/>
</dbReference>
<keyword evidence="5" id="KW-0732">Signal</keyword>
<evidence type="ECO:0000313" key="8">
    <source>
        <dbReference type="Proteomes" id="UP000494163"/>
    </source>
</evidence>
<evidence type="ECO:0000256" key="5">
    <source>
        <dbReference type="SAM" id="SignalP"/>
    </source>
</evidence>
<dbReference type="Pfam" id="PF00151">
    <property type="entry name" value="Lipase"/>
    <property type="match status" value="1"/>
</dbReference>
<dbReference type="Proteomes" id="UP000494163">
    <property type="component" value="Chromosome 3L"/>
</dbReference>
<evidence type="ECO:0000256" key="1">
    <source>
        <dbReference type="ARBA" id="ARBA00004613"/>
    </source>
</evidence>